<proteinExistence type="predicted"/>
<sequence length="284" mass="33123">MELLSPTIDFIFKKIFGEEKNKDLLIDFLNAVLRYETPIVDLEYLDTIIKKEYIDNKYSILDIKSILSNGVKVNIEIQVRDTDDMLKRSLYYWAKNYSADLKQGEFYSDLKGVVCINILNYKIFEDDEHMHHKFTLYDKKLKKDYNQDLELHFIELSKLDLRKKTKDLKGLIDWLTFIKAPNSPKTKKLGGKIYKAIDVLTELSGDEKIRETYFKRHMMLIEEGSALNKARQEGIQEGMEKGIEKTAISLLDILEDEIIALKTGLNIEVVRNLRKSNNTKVGNK</sequence>
<name>A0ACC8X888_9FIRM</name>
<keyword evidence="2" id="KW-1185">Reference proteome</keyword>
<evidence type="ECO:0000313" key="1">
    <source>
        <dbReference type="EMBL" id="ONI37989.1"/>
    </source>
</evidence>
<protein>
    <submittedName>
        <fullName evidence="1">Uncharacterized protein</fullName>
    </submittedName>
</protein>
<dbReference type="Proteomes" id="UP000188605">
    <property type="component" value="Unassembled WGS sequence"/>
</dbReference>
<organism evidence="1 2">
    <name type="scientific">Candidatus Epulonipiscium fishelsonii</name>
    <dbReference type="NCBI Taxonomy" id="77094"/>
    <lineage>
        <taxon>Bacteria</taxon>
        <taxon>Bacillati</taxon>
        <taxon>Bacillota</taxon>
        <taxon>Clostridia</taxon>
        <taxon>Lachnospirales</taxon>
        <taxon>Lachnospiraceae</taxon>
        <taxon>Candidatus Epulonipiscium</taxon>
    </lineage>
</organism>
<comment type="caution">
    <text evidence="1">The sequence shown here is derived from an EMBL/GenBank/DDBJ whole genome shotgun (WGS) entry which is preliminary data.</text>
</comment>
<gene>
    <name evidence="1" type="ORF">AN396_11715</name>
</gene>
<accession>A0ACC8X888</accession>
<reference evidence="1" key="1">
    <citation type="submission" date="2016-08" db="EMBL/GenBank/DDBJ databases">
        <authorList>
            <person name="Ngugi D.K."/>
            <person name="Miyake S."/>
            <person name="Stingl U."/>
        </authorList>
    </citation>
    <scope>NUCLEOTIDE SEQUENCE</scope>
    <source>
        <strain evidence="1">SCG-B11WGA-EpuloA1</strain>
    </source>
</reference>
<dbReference type="EMBL" id="LJDB01000100">
    <property type="protein sequence ID" value="ONI37989.1"/>
    <property type="molecule type" value="Genomic_DNA"/>
</dbReference>
<evidence type="ECO:0000313" key="2">
    <source>
        <dbReference type="Proteomes" id="UP000188605"/>
    </source>
</evidence>